<evidence type="ECO:0000256" key="5">
    <source>
        <dbReference type="ARBA" id="ARBA00023136"/>
    </source>
</evidence>
<dbReference type="PROSITE" id="PS50283">
    <property type="entry name" value="NA_SOLUT_SYMP_3"/>
    <property type="match status" value="1"/>
</dbReference>
<dbReference type="InterPro" id="IPR038377">
    <property type="entry name" value="Na/Glc_symporter_sf"/>
</dbReference>
<feature type="transmembrane region" description="Helical" evidence="6">
    <location>
        <begin position="12"/>
        <end position="40"/>
    </location>
</feature>
<feature type="non-terminal residue" evidence="7">
    <location>
        <position position="70"/>
    </location>
</feature>
<comment type="caution">
    <text evidence="7">The sequence shown here is derived from an EMBL/GenBank/DDBJ whole genome shotgun (WGS) entry which is preliminary data.</text>
</comment>
<dbReference type="InterPro" id="IPR001734">
    <property type="entry name" value="Na/solute_symporter"/>
</dbReference>
<evidence type="ECO:0000256" key="1">
    <source>
        <dbReference type="ARBA" id="ARBA00004141"/>
    </source>
</evidence>
<evidence type="ECO:0000256" key="3">
    <source>
        <dbReference type="ARBA" id="ARBA00022692"/>
    </source>
</evidence>
<feature type="transmembrane region" description="Helical" evidence="6">
    <location>
        <begin position="52"/>
        <end position="69"/>
    </location>
</feature>
<dbReference type="Gene3D" id="1.20.1730.10">
    <property type="entry name" value="Sodium/glucose cotransporter"/>
    <property type="match status" value="1"/>
</dbReference>
<proteinExistence type="inferred from homology"/>
<sequence>MIAFMAVQIRAGGILILTYFSFDYLFACFIITIIIAFYIWLGGAKADAYTDALQVSLIMLFFIGGITFLL</sequence>
<organism evidence="7">
    <name type="scientific">marine sediment metagenome</name>
    <dbReference type="NCBI Taxonomy" id="412755"/>
    <lineage>
        <taxon>unclassified sequences</taxon>
        <taxon>metagenomes</taxon>
        <taxon>ecological metagenomes</taxon>
    </lineage>
</organism>
<dbReference type="GO" id="GO:0016020">
    <property type="term" value="C:membrane"/>
    <property type="evidence" value="ECO:0007669"/>
    <property type="project" value="UniProtKB-SubCell"/>
</dbReference>
<comment type="similarity">
    <text evidence="2">Belongs to the sodium:solute symporter (SSF) (TC 2.A.21) family.</text>
</comment>
<reference evidence="7" key="1">
    <citation type="journal article" date="2014" name="Front. Microbiol.">
        <title>High frequency of phylogenetically diverse reductive dehalogenase-homologous genes in deep subseafloor sedimentary metagenomes.</title>
        <authorList>
            <person name="Kawai M."/>
            <person name="Futagami T."/>
            <person name="Toyoda A."/>
            <person name="Takaki Y."/>
            <person name="Nishi S."/>
            <person name="Hori S."/>
            <person name="Arai W."/>
            <person name="Tsubouchi T."/>
            <person name="Morono Y."/>
            <person name="Uchiyama I."/>
            <person name="Ito T."/>
            <person name="Fujiyama A."/>
            <person name="Inagaki F."/>
            <person name="Takami H."/>
        </authorList>
    </citation>
    <scope>NUCLEOTIDE SEQUENCE</scope>
    <source>
        <strain evidence="7">Expedition CK06-06</strain>
    </source>
</reference>
<name>X1L4N5_9ZZZZ</name>
<accession>X1L4N5</accession>
<comment type="subcellular location">
    <subcellularLocation>
        <location evidence="1">Membrane</location>
        <topology evidence="1">Multi-pass membrane protein</topology>
    </subcellularLocation>
</comment>
<dbReference type="Pfam" id="PF00474">
    <property type="entry name" value="SSF"/>
    <property type="match status" value="1"/>
</dbReference>
<evidence type="ECO:0000256" key="6">
    <source>
        <dbReference type="SAM" id="Phobius"/>
    </source>
</evidence>
<keyword evidence="3 6" id="KW-0812">Transmembrane</keyword>
<keyword evidence="5 6" id="KW-0472">Membrane</keyword>
<dbReference type="GO" id="GO:0022857">
    <property type="term" value="F:transmembrane transporter activity"/>
    <property type="evidence" value="ECO:0007669"/>
    <property type="project" value="InterPro"/>
</dbReference>
<keyword evidence="4 6" id="KW-1133">Transmembrane helix</keyword>
<evidence type="ECO:0000256" key="2">
    <source>
        <dbReference type="ARBA" id="ARBA00006434"/>
    </source>
</evidence>
<gene>
    <name evidence="7" type="ORF">S06H3_05100</name>
</gene>
<protein>
    <submittedName>
        <fullName evidence="7">Uncharacterized protein</fullName>
    </submittedName>
</protein>
<evidence type="ECO:0000256" key="4">
    <source>
        <dbReference type="ARBA" id="ARBA00022989"/>
    </source>
</evidence>
<evidence type="ECO:0000313" key="7">
    <source>
        <dbReference type="EMBL" id="GAI00846.1"/>
    </source>
</evidence>
<dbReference type="EMBL" id="BARV01001857">
    <property type="protein sequence ID" value="GAI00846.1"/>
    <property type="molecule type" value="Genomic_DNA"/>
</dbReference>
<dbReference type="AlphaFoldDB" id="X1L4N5"/>